<protein>
    <recommendedName>
        <fullName evidence="5 7">5-formyltetrahydrofolate cyclo-ligase</fullName>
        <ecNumber evidence="5 7">6.3.3.2</ecNumber>
    </recommendedName>
</protein>
<evidence type="ECO:0000256" key="2">
    <source>
        <dbReference type="ARBA" id="ARBA00022741"/>
    </source>
</evidence>
<feature type="binding site" evidence="6">
    <location>
        <begin position="8"/>
        <end position="12"/>
    </location>
    <ligand>
        <name>ATP</name>
        <dbReference type="ChEBI" id="CHEBI:30616"/>
    </ligand>
</feature>
<proteinExistence type="inferred from homology"/>
<keyword evidence="7" id="KW-0460">Magnesium</keyword>
<dbReference type="PANTHER" id="PTHR23407">
    <property type="entry name" value="ATPASE INHIBITOR/5-FORMYLTETRAHYDROFOLATE CYCLO-LIGASE"/>
    <property type="match status" value="1"/>
</dbReference>
<evidence type="ECO:0000256" key="4">
    <source>
        <dbReference type="ARBA" id="ARBA00036539"/>
    </source>
</evidence>
<keyword evidence="2 6" id="KW-0547">Nucleotide-binding</keyword>
<dbReference type="InterPro" id="IPR002698">
    <property type="entry name" value="FTHF_cligase"/>
</dbReference>
<keyword evidence="9" id="KW-1185">Reference proteome</keyword>
<dbReference type="Proteomes" id="UP001213623">
    <property type="component" value="Chromosome 4"/>
</dbReference>
<evidence type="ECO:0000256" key="6">
    <source>
        <dbReference type="PIRSR" id="PIRSR006806-1"/>
    </source>
</evidence>
<dbReference type="EC" id="6.3.3.2" evidence="5 7"/>
<evidence type="ECO:0000256" key="1">
    <source>
        <dbReference type="ARBA" id="ARBA00010638"/>
    </source>
</evidence>
<feature type="binding site" evidence="6">
    <location>
        <begin position="159"/>
        <end position="167"/>
    </location>
    <ligand>
        <name>ATP</name>
        <dbReference type="ChEBI" id="CHEBI:30616"/>
    </ligand>
</feature>
<evidence type="ECO:0000256" key="3">
    <source>
        <dbReference type="ARBA" id="ARBA00022840"/>
    </source>
</evidence>
<evidence type="ECO:0000313" key="9">
    <source>
        <dbReference type="Proteomes" id="UP001213623"/>
    </source>
</evidence>
<name>A0AAF0EMY5_9BASI</name>
<dbReference type="PANTHER" id="PTHR23407:SF1">
    <property type="entry name" value="5-FORMYLTETRAHYDROFOLATE CYCLO-LIGASE"/>
    <property type="match status" value="1"/>
</dbReference>
<comment type="similarity">
    <text evidence="1 7">Belongs to the 5-formyltetrahydrofolate cyclo-ligase family.</text>
</comment>
<sequence>MAAVRGTKASVRRAVRCTLAALPRPEIEAQSHAVTERVLAHPHFQRAHAVSVYLSAPMAEVDTWALCRAALCHGKHLYVPRFSTLAAGADARESHTFAEMHMLRVYDTQELESGLTVNKWGIAEPALQLPDGTLREDAMDVGLDLIVLPGVAFDRHGARLGQGRGYYDRYLAQCAIRAQAQGRAPPHTIALALREQMLETVPRDEYDRPVDVIVTADADYSF</sequence>
<dbReference type="GO" id="GO:0046872">
    <property type="term" value="F:metal ion binding"/>
    <property type="evidence" value="ECO:0007669"/>
    <property type="project" value="UniProtKB-KW"/>
</dbReference>
<feature type="binding site" evidence="6">
    <location>
        <position position="54"/>
    </location>
    <ligand>
        <name>substrate</name>
    </ligand>
</feature>
<dbReference type="GO" id="GO:0035999">
    <property type="term" value="P:tetrahydrofolate interconversion"/>
    <property type="evidence" value="ECO:0007669"/>
    <property type="project" value="TreeGrafter"/>
</dbReference>
<dbReference type="GO" id="GO:0030272">
    <property type="term" value="F:5-formyltetrahydrofolate cyclo-ligase activity"/>
    <property type="evidence" value="ECO:0007669"/>
    <property type="project" value="UniProtKB-EC"/>
</dbReference>
<dbReference type="GO" id="GO:0009396">
    <property type="term" value="P:folic acid-containing compound biosynthetic process"/>
    <property type="evidence" value="ECO:0007669"/>
    <property type="project" value="TreeGrafter"/>
</dbReference>
<dbReference type="PIRSF" id="PIRSF006806">
    <property type="entry name" value="FTHF_cligase"/>
    <property type="match status" value="1"/>
</dbReference>
<evidence type="ECO:0000313" key="8">
    <source>
        <dbReference type="EMBL" id="WFD27378.1"/>
    </source>
</evidence>
<dbReference type="InterPro" id="IPR037171">
    <property type="entry name" value="NagB/RpiA_transferase-like"/>
</dbReference>
<dbReference type="InterPro" id="IPR024185">
    <property type="entry name" value="FTHF_cligase-like_sf"/>
</dbReference>
<gene>
    <name evidence="8" type="ORF">MNAN1_002374</name>
</gene>
<keyword evidence="7" id="KW-0479">Metal-binding</keyword>
<comment type="catalytic activity">
    <reaction evidence="4 7">
        <text>(6S)-5-formyl-5,6,7,8-tetrahydrofolate + ATP = (6R)-5,10-methenyltetrahydrofolate + ADP + phosphate</text>
        <dbReference type="Rhea" id="RHEA:10488"/>
        <dbReference type="ChEBI" id="CHEBI:30616"/>
        <dbReference type="ChEBI" id="CHEBI:43474"/>
        <dbReference type="ChEBI" id="CHEBI:57455"/>
        <dbReference type="ChEBI" id="CHEBI:57457"/>
        <dbReference type="ChEBI" id="CHEBI:456216"/>
        <dbReference type="EC" id="6.3.3.2"/>
    </reaction>
</comment>
<feature type="binding site" evidence="6">
    <location>
        <position position="60"/>
    </location>
    <ligand>
        <name>substrate</name>
    </ligand>
</feature>
<dbReference type="NCBIfam" id="TIGR02727">
    <property type="entry name" value="MTHFS_bact"/>
    <property type="match status" value="1"/>
</dbReference>
<dbReference type="GO" id="GO:0005524">
    <property type="term" value="F:ATP binding"/>
    <property type="evidence" value="ECO:0007669"/>
    <property type="project" value="UniProtKB-KW"/>
</dbReference>
<dbReference type="SUPFAM" id="SSF100950">
    <property type="entry name" value="NagB/RpiA/CoA transferase-like"/>
    <property type="match status" value="1"/>
</dbReference>
<keyword evidence="3 6" id="KW-0067">ATP-binding</keyword>
<evidence type="ECO:0000256" key="7">
    <source>
        <dbReference type="RuleBase" id="RU361279"/>
    </source>
</evidence>
<organism evidence="8 9">
    <name type="scientific">Malassezia nana</name>
    <dbReference type="NCBI Taxonomy" id="180528"/>
    <lineage>
        <taxon>Eukaryota</taxon>
        <taxon>Fungi</taxon>
        <taxon>Dikarya</taxon>
        <taxon>Basidiomycota</taxon>
        <taxon>Ustilaginomycotina</taxon>
        <taxon>Malasseziomycetes</taxon>
        <taxon>Malasseziales</taxon>
        <taxon>Malasseziaceae</taxon>
        <taxon>Malassezia</taxon>
    </lineage>
</organism>
<dbReference type="EMBL" id="CP119895">
    <property type="protein sequence ID" value="WFD27378.1"/>
    <property type="molecule type" value="Genomic_DNA"/>
</dbReference>
<accession>A0AAF0EMY5</accession>
<dbReference type="Gene3D" id="3.40.50.10420">
    <property type="entry name" value="NagB/RpiA/CoA transferase-like"/>
    <property type="match status" value="1"/>
</dbReference>
<reference evidence="8" key="1">
    <citation type="submission" date="2023-03" db="EMBL/GenBank/DDBJ databases">
        <title>Mating type loci evolution in Malassezia.</title>
        <authorList>
            <person name="Coelho M.A."/>
        </authorList>
    </citation>
    <scope>NUCLEOTIDE SEQUENCE</scope>
    <source>
        <strain evidence="8">CBS 9557</strain>
    </source>
</reference>
<dbReference type="GO" id="GO:0005739">
    <property type="term" value="C:mitochondrion"/>
    <property type="evidence" value="ECO:0007669"/>
    <property type="project" value="TreeGrafter"/>
</dbReference>
<dbReference type="Pfam" id="PF01812">
    <property type="entry name" value="5-FTHF_cyc-lig"/>
    <property type="match status" value="1"/>
</dbReference>
<dbReference type="AlphaFoldDB" id="A0AAF0EMY5"/>
<evidence type="ECO:0000256" key="5">
    <source>
        <dbReference type="ARBA" id="ARBA00038966"/>
    </source>
</evidence>
<comment type="cofactor">
    <cofactor evidence="7">
        <name>Mg(2+)</name>
        <dbReference type="ChEBI" id="CHEBI:18420"/>
    </cofactor>
</comment>